<feature type="domain" description="BAH" evidence="10">
    <location>
        <begin position="59"/>
        <end position="175"/>
    </location>
</feature>
<dbReference type="GO" id="GO:0005634">
    <property type="term" value="C:nucleus"/>
    <property type="evidence" value="ECO:0007669"/>
    <property type="project" value="UniProtKB-SubCell"/>
</dbReference>
<dbReference type="InterPro" id="IPR029063">
    <property type="entry name" value="SAM-dependent_MTases_sf"/>
</dbReference>
<dbReference type="AlphaFoldDB" id="A0AAD4QLC7"/>
<proteinExistence type="inferred from homology"/>
<evidence type="ECO:0000256" key="1">
    <source>
        <dbReference type="ARBA" id="ARBA00004123"/>
    </source>
</evidence>
<keyword evidence="7" id="KW-0539">Nucleus</keyword>
<dbReference type="GO" id="GO:0032259">
    <property type="term" value="P:methylation"/>
    <property type="evidence" value="ECO:0007669"/>
    <property type="project" value="UniProtKB-KW"/>
</dbReference>
<organism evidence="11 12">
    <name type="scientific">Multifurca ochricompacta</name>
    <dbReference type="NCBI Taxonomy" id="376703"/>
    <lineage>
        <taxon>Eukaryota</taxon>
        <taxon>Fungi</taxon>
        <taxon>Dikarya</taxon>
        <taxon>Basidiomycota</taxon>
        <taxon>Agaricomycotina</taxon>
        <taxon>Agaricomycetes</taxon>
        <taxon>Russulales</taxon>
        <taxon>Russulaceae</taxon>
        <taxon>Multifurca</taxon>
    </lineage>
</organism>
<evidence type="ECO:0000256" key="3">
    <source>
        <dbReference type="ARBA" id="ARBA00022603"/>
    </source>
</evidence>
<keyword evidence="6" id="KW-0238">DNA-binding</keyword>
<dbReference type="InterPro" id="IPR043151">
    <property type="entry name" value="BAH_sf"/>
</dbReference>
<keyword evidence="12" id="KW-1185">Reference proteome</keyword>
<dbReference type="PROSITE" id="PS51038">
    <property type="entry name" value="BAH"/>
    <property type="match status" value="1"/>
</dbReference>
<dbReference type="GO" id="GO:0044027">
    <property type="term" value="P:negative regulation of gene expression via chromosomal CpG island methylation"/>
    <property type="evidence" value="ECO:0007669"/>
    <property type="project" value="TreeGrafter"/>
</dbReference>
<dbReference type="Gene3D" id="3.90.120.10">
    <property type="entry name" value="DNA Methylase, subunit A, domain 2"/>
    <property type="match status" value="1"/>
</dbReference>
<dbReference type="EC" id="2.1.1.37" evidence="2"/>
<dbReference type="GO" id="GO:0003886">
    <property type="term" value="F:DNA (cytosine-5-)-methyltransferase activity"/>
    <property type="evidence" value="ECO:0007669"/>
    <property type="project" value="UniProtKB-EC"/>
</dbReference>
<dbReference type="InterPro" id="IPR001525">
    <property type="entry name" value="C5_MeTfrase"/>
</dbReference>
<evidence type="ECO:0000256" key="8">
    <source>
        <dbReference type="PROSITE-ProRule" id="PRU01016"/>
    </source>
</evidence>
<evidence type="ECO:0000313" key="11">
    <source>
        <dbReference type="EMBL" id="KAI0296343.1"/>
    </source>
</evidence>
<dbReference type="Gene3D" id="3.40.50.150">
    <property type="entry name" value="Vaccinia Virus protein VP39"/>
    <property type="match status" value="1"/>
</dbReference>
<reference evidence="11" key="1">
    <citation type="journal article" date="2022" name="New Phytol.">
        <title>Evolutionary transition to the ectomycorrhizal habit in the genomes of a hyperdiverse lineage of mushroom-forming fungi.</title>
        <authorList>
            <person name="Looney B."/>
            <person name="Miyauchi S."/>
            <person name="Morin E."/>
            <person name="Drula E."/>
            <person name="Courty P.E."/>
            <person name="Kohler A."/>
            <person name="Kuo A."/>
            <person name="LaButti K."/>
            <person name="Pangilinan J."/>
            <person name="Lipzen A."/>
            <person name="Riley R."/>
            <person name="Andreopoulos W."/>
            <person name="He G."/>
            <person name="Johnson J."/>
            <person name="Nolan M."/>
            <person name="Tritt A."/>
            <person name="Barry K.W."/>
            <person name="Grigoriev I.V."/>
            <person name="Nagy L.G."/>
            <person name="Hibbett D."/>
            <person name="Henrissat B."/>
            <person name="Matheny P.B."/>
            <person name="Labbe J."/>
            <person name="Martin F.M."/>
        </authorList>
    </citation>
    <scope>NUCLEOTIDE SEQUENCE</scope>
    <source>
        <strain evidence="11">BPL690</strain>
    </source>
</reference>
<evidence type="ECO:0000256" key="7">
    <source>
        <dbReference type="ARBA" id="ARBA00023242"/>
    </source>
</evidence>
<dbReference type="InterPro" id="IPR001025">
    <property type="entry name" value="BAH_dom"/>
</dbReference>
<dbReference type="PROSITE" id="PS51679">
    <property type="entry name" value="SAM_MT_C5"/>
    <property type="match status" value="1"/>
</dbReference>
<evidence type="ECO:0000256" key="4">
    <source>
        <dbReference type="ARBA" id="ARBA00022679"/>
    </source>
</evidence>
<feature type="active site" evidence="8">
    <location>
        <position position="315"/>
    </location>
</feature>
<dbReference type="Proteomes" id="UP001203297">
    <property type="component" value="Unassembled WGS sequence"/>
</dbReference>
<comment type="similarity">
    <text evidence="8 9">Belongs to the class I-like SAM-binding methyltransferase superfamily. C5-methyltransferase family.</text>
</comment>
<evidence type="ECO:0000313" key="12">
    <source>
        <dbReference type="Proteomes" id="UP001203297"/>
    </source>
</evidence>
<comment type="subcellular location">
    <subcellularLocation>
        <location evidence="1">Nucleus</location>
    </subcellularLocation>
</comment>
<dbReference type="Pfam" id="PF00145">
    <property type="entry name" value="DNA_methylase"/>
    <property type="match status" value="1"/>
</dbReference>
<evidence type="ECO:0000256" key="2">
    <source>
        <dbReference type="ARBA" id="ARBA00011975"/>
    </source>
</evidence>
<protein>
    <recommendedName>
        <fullName evidence="2">DNA (cytosine-5-)-methyltransferase</fullName>
        <ecNumber evidence="2">2.1.1.37</ecNumber>
    </recommendedName>
</protein>
<dbReference type="Gene3D" id="2.30.30.490">
    <property type="match status" value="1"/>
</dbReference>
<keyword evidence="3 8" id="KW-0489">Methyltransferase</keyword>
<dbReference type="EMBL" id="WTXG01000049">
    <property type="protein sequence ID" value="KAI0296343.1"/>
    <property type="molecule type" value="Genomic_DNA"/>
</dbReference>
<dbReference type="NCBIfam" id="TIGR00675">
    <property type="entry name" value="dcm"/>
    <property type="match status" value="1"/>
</dbReference>
<evidence type="ECO:0000256" key="9">
    <source>
        <dbReference type="RuleBase" id="RU000416"/>
    </source>
</evidence>
<gene>
    <name evidence="11" type="ORF">B0F90DRAFT_1746804</name>
</gene>
<accession>A0AAD4QLC7</accession>
<keyword evidence="4 8" id="KW-0808">Transferase</keyword>
<dbReference type="PANTHER" id="PTHR10629:SF52">
    <property type="entry name" value="DNA (CYTOSINE-5)-METHYLTRANSFERASE 1"/>
    <property type="match status" value="1"/>
</dbReference>
<evidence type="ECO:0000256" key="5">
    <source>
        <dbReference type="ARBA" id="ARBA00022691"/>
    </source>
</evidence>
<comment type="caution">
    <text evidence="11">The sequence shown here is derived from an EMBL/GenBank/DDBJ whole genome shotgun (WGS) entry which is preliminary data.</text>
</comment>
<dbReference type="GO" id="GO:0003677">
    <property type="term" value="F:DNA binding"/>
    <property type="evidence" value="ECO:0007669"/>
    <property type="project" value="UniProtKB-KW"/>
</dbReference>
<evidence type="ECO:0000259" key="10">
    <source>
        <dbReference type="PROSITE" id="PS51038"/>
    </source>
</evidence>
<sequence length="691" mass="78458">MSGSSTAAVRDDFNGYFFRFMYDKKDGSFTNPSPPVDSRVTGAARPPHNCTTCACKEEEERQAHGRILRRPGDGSGPARVVQIVGIYSGDPVWIRARFLGRVSDLADLLPSNELRDERHLFFTDEIEEVPLDSVIAQCYVLHHDLIFDMNLWTGLGAVYFYYRYRFVAGRYPPSSWDEREPLGENEGSGCQTCAYALQARIAEAVAFDEETRKRKFRALDLFAGAGALSLGLEGGGMKTTHAIEISPSAARTFRRNSPDTTVYNQCANEMLRYAVKSHRGLLQKDDAPKDIYDHSRLPPPPKPGDIDLIIAGFPCQPHSRLNINLILNLLSWVDFMEPKYCIFENVRGFLSFNLNAVQLDEHRTTGGISMGGLKFLVHAMLTMNYQVRFCLLQAAHYGTPQTRVRFFLFAARRGYPLLAAPQPTHDFPLTHKLEVRFPNGDVARAVRAEAGTAPFKFVSIDDAISDLPRFDWTNPNLKFLPVEKRSEARKRAAEIPALECDQEKPYVGFTGGAVRYHHAPRTAFQVWCRRRRTQDLQHFTRALKPATVERVVNIPLTARADYRSLEKEHWEWQFSDPASAIARKGFRPGLYGRLDKTYVFQTTVTNVEPTAKQSRVLNPYCHRIVTVRELARSQGFPDSFVFHSIGDNVITMHRQIGNAVPWPVSAAIGRELREVRLRKWREDRRDAMVVE</sequence>
<evidence type="ECO:0000256" key="6">
    <source>
        <dbReference type="ARBA" id="ARBA00023125"/>
    </source>
</evidence>
<dbReference type="PRINTS" id="PR00105">
    <property type="entry name" value="C5METTRFRASE"/>
</dbReference>
<dbReference type="SUPFAM" id="SSF53335">
    <property type="entry name" value="S-adenosyl-L-methionine-dependent methyltransferases"/>
    <property type="match status" value="2"/>
</dbReference>
<keyword evidence="5 8" id="KW-0949">S-adenosyl-L-methionine</keyword>
<dbReference type="InterPro" id="IPR050390">
    <property type="entry name" value="C5-Methyltransferase"/>
</dbReference>
<dbReference type="PANTHER" id="PTHR10629">
    <property type="entry name" value="CYTOSINE-SPECIFIC METHYLTRANSFERASE"/>
    <property type="match status" value="1"/>
</dbReference>
<dbReference type="GO" id="GO:0003682">
    <property type="term" value="F:chromatin binding"/>
    <property type="evidence" value="ECO:0007669"/>
    <property type="project" value="InterPro"/>
</dbReference>
<name>A0AAD4QLC7_9AGAM</name>